<organism evidence="2 3">
    <name type="scientific">Hibiscus sabdariffa</name>
    <name type="common">roselle</name>
    <dbReference type="NCBI Taxonomy" id="183260"/>
    <lineage>
        <taxon>Eukaryota</taxon>
        <taxon>Viridiplantae</taxon>
        <taxon>Streptophyta</taxon>
        <taxon>Embryophyta</taxon>
        <taxon>Tracheophyta</taxon>
        <taxon>Spermatophyta</taxon>
        <taxon>Magnoliopsida</taxon>
        <taxon>eudicotyledons</taxon>
        <taxon>Gunneridae</taxon>
        <taxon>Pentapetalae</taxon>
        <taxon>rosids</taxon>
        <taxon>malvids</taxon>
        <taxon>Malvales</taxon>
        <taxon>Malvaceae</taxon>
        <taxon>Malvoideae</taxon>
        <taxon>Hibiscus</taxon>
    </lineage>
</organism>
<evidence type="ECO:0000256" key="1">
    <source>
        <dbReference type="SAM" id="MobiDB-lite"/>
    </source>
</evidence>
<gene>
    <name evidence="2" type="ORF">V6N12_031744</name>
</gene>
<keyword evidence="3" id="KW-1185">Reference proteome</keyword>
<accession>A0ABR2DX32</accession>
<feature type="region of interest" description="Disordered" evidence="1">
    <location>
        <begin position="34"/>
        <end position="74"/>
    </location>
</feature>
<dbReference type="EMBL" id="JBBPBM010000022">
    <property type="protein sequence ID" value="KAK8547610.1"/>
    <property type="molecule type" value="Genomic_DNA"/>
</dbReference>
<comment type="caution">
    <text evidence="2">The sequence shown here is derived from an EMBL/GenBank/DDBJ whole genome shotgun (WGS) entry which is preliminary data.</text>
</comment>
<evidence type="ECO:0000313" key="3">
    <source>
        <dbReference type="Proteomes" id="UP001472677"/>
    </source>
</evidence>
<proteinExistence type="predicted"/>
<dbReference type="Proteomes" id="UP001472677">
    <property type="component" value="Unassembled WGS sequence"/>
</dbReference>
<evidence type="ECO:0000313" key="2">
    <source>
        <dbReference type="EMBL" id="KAK8547610.1"/>
    </source>
</evidence>
<sequence length="74" mass="7898">MPTIGLRSTSSQNRAWAHKPEKAHLLALLEQPKHKGCHRHPQGSTLGFDGGAACEAEDGATQTQHRDDDGVEGG</sequence>
<protein>
    <submittedName>
        <fullName evidence="2">Uncharacterized protein</fullName>
    </submittedName>
</protein>
<reference evidence="2 3" key="1">
    <citation type="journal article" date="2024" name="G3 (Bethesda)">
        <title>Genome assembly of Hibiscus sabdariffa L. provides insights into metabolisms of medicinal natural products.</title>
        <authorList>
            <person name="Kim T."/>
        </authorList>
    </citation>
    <scope>NUCLEOTIDE SEQUENCE [LARGE SCALE GENOMIC DNA]</scope>
    <source>
        <strain evidence="2">TK-2024</strain>
        <tissue evidence="2">Old leaves</tissue>
    </source>
</reference>
<name>A0ABR2DX32_9ROSI</name>